<sequence>MAFRYKEIDIGLVHGIQKERAYSETPKGNREDFFRDLNSIDAEEVFHKYFPYTLKVRLLQYGRYISFKMGIYKVLKKVWDFIKNR</sequence>
<proteinExistence type="predicted"/>
<name>A0A645GCZ3_9ZZZZ</name>
<comment type="caution">
    <text evidence="1">The sequence shown here is derived from an EMBL/GenBank/DDBJ whole genome shotgun (WGS) entry which is preliminary data.</text>
</comment>
<dbReference type="EMBL" id="VSSQ01072497">
    <property type="protein sequence ID" value="MPN23872.1"/>
    <property type="molecule type" value="Genomic_DNA"/>
</dbReference>
<protein>
    <submittedName>
        <fullName evidence="1">Uncharacterized protein</fullName>
    </submittedName>
</protein>
<organism evidence="1">
    <name type="scientific">bioreactor metagenome</name>
    <dbReference type="NCBI Taxonomy" id="1076179"/>
    <lineage>
        <taxon>unclassified sequences</taxon>
        <taxon>metagenomes</taxon>
        <taxon>ecological metagenomes</taxon>
    </lineage>
</organism>
<dbReference type="AlphaFoldDB" id="A0A645GCZ3"/>
<evidence type="ECO:0000313" key="1">
    <source>
        <dbReference type="EMBL" id="MPN23872.1"/>
    </source>
</evidence>
<accession>A0A645GCZ3</accession>
<gene>
    <name evidence="1" type="ORF">SDC9_171265</name>
</gene>
<reference evidence="1" key="1">
    <citation type="submission" date="2019-08" db="EMBL/GenBank/DDBJ databases">
        <authorList>
            <person name="Kucharzyk K."/>
            <person name="Murdoch R.W."/>
            <person name="Higgins S."/>
            <person name="Loffler F."/>
        </authorList>
    </citation>
    <scope>NUCLEOTIDE SEQUENCE</scope>
</reference>